<evidence type="ECO:0000313" key="2">
    <source>
        <dbReference type="WBParaSite" id="nRc.2.0.1.t05945-RA"/>
    </source>
</evidence>
<name>A0A915HVY2_ROMCU</name>
<reference evidence="2" key="1">
    <citation type="submission" date="2022-11" db="UniProtKB">
        <authorList>
            <consortium name="WormBaseParasite"/>
        </authorList>
    </citation>
    <scope>IDENTIFICATION</scope>
</reference>
<dbReference type="WBParaSite" id="nRc.2.0.1.t05945-RA">
    <property type="protein sequence ID" value="nRc.2.0.1.t05945-RA"/>
    <property type="gene ID" value="nRc.2.0.1.g05945"/>
</dbReference>
<sequence>MQRFLTTDAATTVDTESAKLAALVAEMTDDCLDAGLWPLEPMAAVVADNICALPPVVVVATATACGVLSLKNSATQNMLCVFYGVAVPAAARKESTRALNSTILNG</sequence>
<protein>
    <submittedName>
        <fullName evidence="2">Uncharacterized protein</fullName>
    </submittedName>
</protein>
<evidence type="ECO:0000313" key="1">
    <source>
        <dbReference type="Proteomes" id="UP000887565"/>
    </source>
</evidence>
<keyword evidence="1" id="KW-1185">Reference proteome</keyword>
<dbReference type="AlphaFoldDB" id="A0A915HVY2"/>
<organism evidence="1 2">
    <name type="scientific">Romanomermis culicivorax</name>
    <name type="common">Nematode worm</name>
    <dbReference type="NCBI Taxonomy" id="13658"/>
    <lineage>
        <taxon>Eukaryota</taxon>
        <taxon>Metazoa</taxon>
        <taxon>Ecdysozoa</taxon>
        <taxon>Nematoda</taxon>
        <taxon>Enoplea</taxon>
        <taxon>Dorylaimia</taxon>
        <taxon>Mermithida</taxon>
        <taxon>Mermithoidea</taxon>
        <taxon>Mermithidae</taxon>
        <taxon>Romanomermis</taxon>
    </lineage>
</organism>
<dbReference type="Proteomes" id="UP000887565">
    <property type="component" value="Unplaced"/>
</dbReference>
<proteinExistence type="predicted"/>
<accession>A0A915HVY2</accession>